<accession>A0A8K0K7A3</accession>
<gene>
    <name evidence="1" type="ORF">J437_LFUL005695</name>
</gene>
<reference evidence="1" key="2">
    <citation type="submission" date="2017-10" db="EMBL/GenBank/DDBJ databases">
        <title>Ladona fulva Genome sequencing and assembly.</title>
        <authorList>
            <person name="Murali S."/>
            <person name="Richards S."/>
            <person name="Bandaranaike D."/>
            <person name="Bellair M."/>
            <person name="Blankenburg K."/>
            <person name="Chao H."/>
            <person name="Dinh H."/>
            <person name="Doddapaneni H."/>
            <person name="Dugan-Rocha S."/>
            <person name="Elkadiri S."/>
            <person name="Gnanaolivu R."/>
            <person name="Hernandez B."/>
            <person name="Skinner E."/>
            <person name="Javaid M."/>
            <person name="Lee S."/>
            <person name="Li M."/>
            <person name="Ming W."/>
            <person name="Munidasa M."/>
            <person name="Muniz J."/>
            <person name="Nguyen L."/>
            <person name="Hughes D."/>
            <person name="Osuji N."/>
            <person name="Pu L.-L."/>
            <person name="Puazo M."/>
            <person name="Qu C."/>
            <person name="Quiroz J."/>
            <person name="Raj R."/>
            <person name="Weissenberger G."/>
            <person name="Xin Y."/>
            <person name="Zou X."/>
            <person name="Han Y."/>
            <person name="Worley K."/>
            <person name="Muzny D."/>
            <person name="Gibbs R."/>
        </authorList>
    </citation>
    <scope>NUCLEOTIDE SEQUENCE</scope>
    <source>
        <strain evidence="1">Sampled in the wild</strain>
    </source>
</reference>
<reference evidence="1" key="1">
    <citation type="submission" date="2013-04" db="EMBL/GenBank/DDBJ databases">
        <authorList>
            <person name="Qu J."/>
            <person name="Murali S.C."/>
            <person name="Bandaranaike D."/>
            <person name="Bellair M."/>
            <person name="Blankenburg K."/>
            <person name="Chao H."/>
            <person name="Dinh H."/>
            <person name="Doddapaneni H."/>
            <person name="Downs B."/>
            <person name="Dugan-Rocha S."/>
            <person name="Elkadiri S."/>
            <person name="Gnanaolivu R.D."/>
            <person name="Hernandez B."/>
            <person name="Javaid M."/>
            <person name="Jayaseelan J.C."/>
            <person name="Lee S."/>
            <person name="Li M."/>
            <person name="Ming W."/>
            <person name="Munidasa M."/>
            <person name="Muniz J."/>
            <person name="Nguyen L."/>
            <person name="Ongeri F."/>
            <person name="Osuji N."/>
            <person name="Pu L.-L."/>
            <person name="Puazo M."/>
            <person name="Qu C."/>
            <person name="Quiroz J."/>
            <person name="Raj R."/>
            <person name="Weissenberger G."/>
            <person name="Xin Y."/>
            <person name="Zou X."/>
            <person name="Han Y."/>
            <person name="Richards S."/>
            <person name="Worley K."/>
            <person name="Muzny D."/>
            <person name="Gibbs R."/>
        </authorList>
    </citation>
    <scope>NUCLEOTIDE SEQUENCE</scope>
    <source>
        <strain evidence="1">Sampled in the wild</strain>
    </source>
</reference>
<dbReference type="EMBL" id="KZ308408">
    <property type="protein sequence ID" value="KAG8229062.1"/>
    <property type="molecule type" value="Genomic_DNA"/>
</dbReference>
<dbReference type="AlphaFoldDB" id="A0A8K0K7A3"/>
<evidence type="ECO:0000313" key="1">
    <source>
        <dbReference type="EMBL" id="KAG8229062.1"/>
    </source>
</evidence>
<protein>
    <submittedName>
        <fullName evidence="1">Uncharacterized protein</fullName>
    </submittedName>
</protein>
<keyword evidence="2" id="KW-1185">Reference proteome</keyword>
<name>A0A8K0K7A3_LADFU</name>
<proteinExistence type="predicted"/>
<organism evidence="1 2">
    <name type="scientific">Ladona fulva</name>
    <name type="common">Scarce chaser dragonfly</name>
    <name type="synonym">Libellula fulva</name>
    <dbReference type="NCBI Taxonomy" id="123851"/>
    <lineage>
        <taxon>Eukaryota</taxon>
        <taxon>Metazoa</taxon>
        <taxon>Ecdysozoa</taxon>
        <taxon>Arthropoda</taxon>
        <taxon>Hexapoda</taxon>
        <taxon>Insecta</taxon>
        <taxon>Pterygota</taxon>
        <taxon>Palaeoptera</taxon>
        <taxon>Odonata</taxon>
        <taxon>Epiprocta</taxon>
        <taxon>Anisoptera</taxon>
        <taxon>Libelluloidea</taxon>
        <taxon>Libellulidae</taxon>
        <taxon>Ladona</taxon>
    </lineage>
</organism>
<comment type="caution">
    <text evidence="1">The sequence shown here is derived from an EMBL/GenBank/DDBJ whole genome shotgun (WGS) entry which is preliminary data.</text>
</comment>
<dbReference type="Proteomes" id="UP000792457">
    <property type="component" value="Unassembled WGS sequence"/>
</dbReference>
<evidence type="ECO:0000313" key="2">
    <source>
        <dbReference type="Proteomes" id="UP000792457"/>
    </source>
</evidence>
<sequence>MDHDGINIHPPHPNTFEWTRVQTSIVRFFQKESWGSVGQGCGDLSDDRGGLNDGTFTVDDGVESVDGVGSVVDGAVGAIGFNETVRSLDDVSTAGLVLGLVVSGHGVGDAVGIGVLGVGVVVVGGGDDGLSDGGGVSMGSIGGGGVSMGSIGRGGVS</sequence>